<name>H2U2B9_TAKRU</name>
<dbReference type="Ensembl" id="ENSTRUT00000031198.3">
    <property type="protein sequence ID" value="ENSTRUP00000031080.3"/>
    <property type="gene ID" value="ENSTRUG00000012270.3"/>
</dbReference>
<dbReference type="Pfam" id="PF00621">
    <property type="entry name" value="RhoGEF"/>
    <property type="match status" value="1"/>
</dbReference>
<reference evidence="2 3" key="1">
    <citation type="journal article" date="2011" name="Genome Biol. Evol.">
        <title>Integration of the genetic map and genome assembly of fugu facilitates insights into distinct features of genome evolution in teleosts and mammals.</title>
        <authorList>
            <person name="Kai W."/>
            <person name="Kikuchi K."/>
            <person name="Tohari S."/>
            <person name="Chew A.K."/>
            <person name="Tay A."/>
            <person name="Fujiwara A."/>
            <person name="Hosoya S."/>
            <person name="Suetake H."/>
            <person name="Naruse K."/>
            <person name="Brenner S."/>
            <person name="Suzuki Y."/>
            <person name="Venkatesh B."/>
        </authorList>
    </citation>
    <scope>NUCLEOTIDE SEQUENCE [LARGE SCALE GENOMIC DNA]</scope>
</reference>
<dbReference type="InterPro" id="IPR035899">
    <property type="entry name" value="DBL_dom_sf"/>
</dbReference>
<dbReference type="PROSITE" id="PS50010">
    <property type="entry name" value="DH_2"/>
    <property type="match status" value="1"/>
</dbReference>
<protein>
    <submittedName>
        <fullName evidence="2">Rho guanine nucleotide exchange factor (GEF) 39</fullName>
    </submittedName>
</protein>
<dbReference type="SUPFAM" id="SSF48065">
    <property type="entry name" value="DBL homology domain (DH-domain)"/>
    <property type="match status" value="1"/>
</dbReference>
<dbReference type="InterPro" id="IPR011993">
    <property type="entry name" value="PH-like_dom_sf"/>
</dbReference>
<dbReference type="InterPro" id="IPR042987">
    <property type="entry name" value="ARHGEF39"/>
</dbReference>
<evidence type="ECO:0000259" key="1">
    <source>
        <dbReference type="PROSITE" id="PS50010"/>
    </source>
</evidence>
<feature type="domain" description="DH" evidence="1">
    <location>
        <begin position="26"/>
        <end position="187"/>
    </location>
</feature>
<organism evidence="2 3">
    <name type="scientific">Takifugu rubripes</name>
    <name type="common">Japanese pufferfish</name>
    <name type="synonym">Fugu rubripes</name>
    <dbReference type="NCBI Taxonomy" id="31033"/>
    <lineage>
        <taxon>Eukaryota</taxon>
        <taxon>Metazoa</taxon>
        <taxon>Chordata</taxon>
        <taxon>Craniata</taxon>
        <taxon>Vertebrata</taxon>
        <taxon>Euteleostomi</taxon>
        <taxon>Actinopterygii</taxon>
        <taxon>Neopterygii</taxon>
        <taxon>Teleostei</taxon>
        <taxon>Neoteleostei</taxon>
        <taxon>Acanthomorphata</taxon>
        <taxon>Eupercaria</taxon>
        <taxon>Tetraodontiformes</taxon>
        <taxon>Tetradontoidea</taxon>
        <taxon>Tetraodontidae</taxon>
        <taxon>Takifugu</taxon>
    </lineage>
</organism>
<dbReference type="GO" id="GO:0030335">
    <property type="term" value="P:positive regulation of cell migration"/>
    <property type="evidence" value="ECO:0007669"/>
    <property type="project" value="TreeGrafter"/>
</dbReference>
<dbReference type="GO" id="GO:0005886">
    <property type="term" value="C:plasma membrane"/>
    <property type="evidence" value="ECO:0007669"/>
    <property type="project" value="TreeGrafter"/>
</dbReference>
<dbReference type="OMA" id="LLMCTDQ"/>
<proteinExistence type="predicted"/>
<dbReference type="InParanoid" id="H2U2B9"/>
<evidence type="ECO:0000313" key="2">
    <source>
        <dbReference type="Ensembl" id="ENSTRUP00000031080.3"/>
    </source>
</evidence>
<keyword evidence="3" id="KW-1185">Reference proteome</keyword>
<dbReference type="GeneTree" id="ENSGT00440000033863"/>
<dbReference type="PANTHER" id="PTHR47056">
    <property type="entry name" value="RHO GUANINE NUCLEOTIDE EXCHANGE FACTOR 39"/>
    <property type="match status" value="1"/>
</dbReference>
<reference evidence="2" key="2">
    <citation type="submission" date="2025-08" db="UniProtKB">
        <authorList>
            <consortium name="Ensembl"/>
        </authorList>
    </citation>
    <scope>IDENTIFICATION</scope>
</reference>
<dbReference type="Proteomes" id="UP000005226">
    <property type="component" value="Chromosome 18"/>
</dbReference>
<sequence>MSFAPTWSGPTGHTNIQDQRERWEKKHSLTAVELLQSERSYCQQLELVTTFFVKLLMAKGTLKKDIKERIFSSIEAIYSVNQSLLVNLENGFLGRGFDQFCSQLHHYCTYADNIYTADNVLRIQLRKNKAFRRFKKLQESRLEFNNHKLEDLLQLPIQRIDQYKHFLHDLAANMSPNNLEFEQMSPATTVGGVSQRIQNNARHHDNHLQLCRVQKMMRGQKTKVLAKGRWYVREGWLNVVPPKGTGTKPKMFFLFSDMLLQAKRCSSLLPTSGGSFVGQCAYPLLDCTVEKVFGHTRSQGGLLSLNFPKAKLLLMSSSQENISDWYHSLSLENELPCLCCLFQQAAVQDWSTGERRADLRPSQGPVTTTASATLNPLFSTCVRALMLFVSTHTRPTLQHCGSNH</sequence>
<dbReference type="SMART" id="SM00325">
    <property type="entry name" value="RhoGEF"/>
    <property type="match status" value="1"/>
</dbReference>
<evidence type="ECO:0000313" key="3">
    <source>
        <dbReference type="Proteomes" id="UP000005226"/>
    </source>
</evidence>
<dbReference type="AlphaFoldDB" id="H2U2B9"/>
<reference evidence="2" key="3">
    <citation type="submission" date="2025-09" db="UniProtKB">
        <authorList>
            <consortium name="Ensembl"/>
        </authorList>
    </citation>
    <scope>IDENTIFICATION</scope>
</reference>
<dbReference type="GO" id="GO:0005085">
    <property type="term" value="F:guanyl-nucleotide exchange factor activity"/>
    <property type="evidence" value="ECO:0007669"/>
    <property type="project" value="InterPro"/>
</dbReference>
<gene>
    <name evidence="2" type="primary">arhgef39</name>
</gene>
<accession>H2U2B9</accession>
<dbReference type="STRING" id="31033.ENSTRUP00000031080"/>
<dbReference type="SUPFAM" id="SSF50729">
    <property type="entry name" value="PH domain-like"/>
    <property type="match status" value="1"/>
</dbReference>
<dbReference type="PANTHER" id="PTHR47056:SF1">
    <property type="entry name" value="RHO GUANINE NUCLEOTIDE EXCHANGE FACTOR 39"/>
    <property type="match status" value="1"/>
</dbReference>
<dbReference type="InterPro" id="IPR000219">
    <property type="entry name" value="DH_dom"/>
</dbReference>
<dbReference type="FunCoup" id="H2U2B9">
    <property type="interactions" value="850"/>
</dbReference>
<dbReference type="Gene3D" id="2.30.29.30">
    <property type="entry name" value="Pleckstrin-homology domain (PH domain)/Phosphotyrosine-binding domain (PTB)"/>
    <property type="match status" value="1"/>
</dbReference>
<dbReference type="Gene3D" id="1.20.900.10">
    <property type="entry name" value="Dbl homology (DH) domain"/>
    <property type="match status" value="1"/>
</dbReference>